<proteinExistence type="predicted"/>
<comment type="caution">
    <text evidence="2">The sequence shown here is derived from an EMBL/GenBank/DDBJ whole genome shotgun (WGS) entry which is preliminary data.</text>
</comment>
<dbReference type="AlphaFoldDB" id="A0A4Y2L066"/>
<dbReference type="EMBL" id="BGPR01005215">
    <property type="protein sequence ID" value="GBN07975.1"/>
    <property type="molecule type" value="Genomic_DNA"/>
</dbReference>
<organism evidence="2 3">
    <name type="scientific">Araneus ventricosus</name>
    <name type="common">Orbweaver spider</name>
    <name type="synonym">Epeira ventricosa</name>
    <dbReference type="NCBI Taxonomy" id="182803"/>
    <lineage>
        <taxon>Eukaryota</taxon>
        <taxon>Metazoa</taxon>
        <taxon>Ecdysozoa</taxon>
        <taxon>Arthropoda</taxon>
        <taxon>Chelicerata</taxon>
        <taxon>Arachnida</taxon>
        <taxon>Araneae</taxon>
        <taxon>Araneomorphae</taxon>
        <taxon>Entelegynae</taxon>
        <taxon>Araneoidea</taxon>
        <taxon>Araneidae</taxon>
        <taxon>Araneus</taxon>
    </lineage>
</organism>
<evidence type="ECO:0000256" key="1">
    <source>
        <dbReference type="SAM" id="MobiDB-lite"/>
    </source>
</evidence>
<feature type="region of interest" description="Disordered" evidence="1">
    <location>
        <begin position="1"/>
        <end position="40"/>
    </location>
</feature>
<protein>
    <submittedName>
        <fullName evidence="2">Uncharacterized protein</fullName>
    </submittedName>
</protein>
<name>A0A4Y2L066_ARAVE</name>
<feature type="compositionally biased region" description="Gly residues" evidence="1">
    <location>
        <begin position="22"/>
        <end position="32"/>
    </location>
</feature>
<accession>A0A4Y2L066</accession>
<sequence>MAIIGHGLTPPLGGSNYPWRGEGYGDGWGGGANDHPGWESPIHVASSPGLLVLKRPEEKSRFLIKKSSAVKLAPFPMNKPTAPPLLHSQEKPDPAYLSGSWGFPSTYSCGLPPGQQ</sequence>
<gene>
    <name evidence="2" type="ORF">AVEN_143934_1</name>
</gene>
<keyword evidence="3" id="KW-1185">Reference proteome</keyword>
<evidence type="ECO:0000313" key="2">
    <source>
        <dbReference type="EMBL" id="GBN07975.1"/>
    </source>
</evidence>
<dbReference type="Proteomes" id="UP000499080">
    <property type="component" value="Unassembled WGS sequence"/>
</dbReference>
<reference evidence="2 3" key="1">
    <citation type="journal article" date="2019" name="Sci. Rep.">
        <title>Orb-weaving spider Araneus ventricosus genome elucidates the spidroin gene catalogue.</title>
        <authorList>
            <person name="Kono N."/>
            <person name="Nakamura H."/>
            <person name="Ohtoshi R."/>
            <person name="Moran D.A.P."/>
            <person name="Shinohara A."/>
            <person name="Yoshida Y."/>
            <person name="Fujiwara M."/>
            <person name="Mori M."/>
            <person name="Tomita M."/>
            <person name="Arakawa K."/>
        </authorList>
    </citation>
    <scope>NUCLEOTIDE SEQUENCE [LARGE SCALE GENOMIC DNA]</scope>
</reference>
<evidence type="ECO:0000313" key="3">
    <source>
        <dbReference type="Proteomes" id="UP000499080"/>
    </source>
</evidence>